<dbReference type="EMBL" id="JAHBAY010000005">
    <property type="protein sequence ID" value="MBT0770129.1"/>
    <property type="molecule type" value="Genomic_DNA"/>
</dbReference>
<accession>A0ABS5TIA5</accession>
<keyword evidence="6 8" id="KW-1133">Transmembrane helix</keyword>
<keyword evidence="4 8" id="KW-1003">Cell membrane</keyword>
<feature type="transmembrane region" description="Helical" evidence="8">
    <location>
        <begin position="199"/>
        <end position="219"/>
    </location>
</feature>
<evidence type="ECO:0000256" key="7">
    <source>
        <dbReference type="ARBA" id="ARBA00023136"/>
    </source>
</evidence>
<keyword evidence="3" id="KW-0813">Transport</keyword>
<evidence type="ECO:0000256" key="3">
    <source>
        <dbReference type="ARBA" id="ARBA00022448"/>
    </source>
</evidence>
<dbReference type="PANTHER" id="PTHR30269:SF23">
    <property type="entry name" value="MEMBRANE TRANSPORTER PROTEIN YDHB-RELATED"/>
    <property type="match status" value="1"/>
</dbReference>
<keyword evidence="7 8" id="KW-0472">Membrane</keyword>
<reference evidence="9 10" key="1">
    <citation type="submission" date="2021-05" db="EMBL/GenBank/DDBJ databases">
        <title>Kineosporia and Streptomyces sp. nov. two new marine actinobacteria isolated from Coral.</title>
        <authorList>
            <person name="Buangrab K."/>
            <person name="Sutthacheep M."/>
            <person name="Yeemin T."/>
            <person name="Harunari E."/>
            <person name="Igarashi Y."/>
            <person name="Kanchanasin P."/>
            <person name="Tanasupawat S."/>
            <person name="Phongsopitanun W."/>
        </authorList>
    </citation>
    <scope>NUCLEOTIDE SEQUENCE [LARGE SCALE GENOMIC DNA]</scope>
    <source>
        <strain evidence="9 10">J2-2</strain>
    </source>
</reference>
<evidence type="ECO:0000256" key="4">
    <source>
        <dbReference type="ARBA" id="ARBA00022475"/>
    </source>
</evidence>
<comment type="subcellular location">
    <subcellularLocation>
        <location evidence="1 8">Cell membrane</location>
        <topology evidence="1 8">Multi-pass membrane protein</topology>
    </subcellularLocation>
</comment>
<gene>
    <name evidence="9" type="ORF">KIH74_14410</name>
</gene>
<feature type="transmembrane region" description="Helical" evidence="8">
    <location>
        <begin position="173"/>
        <end position="193"/>
    </location>
</feature>
<sequence length="245" mass="25423">MILQSAPTVVIWLALGTAALCAGFAKTAVGGLGLFSVVLAATVMPAAESTAAVLLLLLVGDACAVARYHRDADWRLIRQVVPAVLPGLLIGAVLLAHLPDTLLRRTIGGILLFMVALQLLPLPRMPRGSRRAATLAGLGAGACTMTANAAGPVMTLYLVARGLDKRRFLGTSAWFFAGVNLCKVPFAAGLGLFDTTMVLRGLALAPVVVLGALIGVKVVNRLEQRVFDRVVLVASGVSALALILL</sequence>
<keyword evidence="10" id="KW-1185">Reference proteome</keyword>
<evidence type="ECO:0000256" key="8">
    <source>
        <dbReference type="RuleBase" id="RU363041"/>
    </source>
</evidence>
<evidence type="ECO:0000256" key="5">
    <source>
        <dbReference type="ARBA" id="ARBA00022692"/>
    </source>
</evidence>
<feature type="transmembrane region" description="Helical" evidence="8">
    <location>
        <begin position="35"/>
        <end position="59"/>
    </location>
</feature>
<evidence type="ECO:0000256" key="6">
    <source>
        <dbReference type="ARBA" id="ARBA00022989"/>
    </source>
</evidence>
<evidence type="ECO:0000256" key="1">
    <source>
        <dbReference type="ARBA" id="ARBA00004651"/>
    </source>
</evidence>
<evidence type="ECO:0000313" key="10">
    <source>
        <dbReference type="Proteomes" id="UP001197247"/>
    </source>
</evidence>
<comment type="caution">
    <text evidence="9">The sequence shown here is derived from an EMBL/GenBank/DDBJ whole genome shotgun (WGS) entry which is preliminary data.</text>
</comment>
<comment type="similarity">
    <text evidence="2 8">Belongs to the 4-toluene sulfonate uptake permease (TSUP) (TC 2.A.102) family.</text>
</comment>
<dbReference type="RefSeq" id="WP_214156420.1">
    <property type="nucleotide sequence ID" value="NZ_JAHBAY010000005.1"/>
</dbReference>
<name>A0ABS5TIA5_9ACTN</name>
<dbReference type="InterPro" id="IPR002781">
    <property type="entry name" value="TM_pro_TauE-like"/>
</dbReference>
<dbReference type="PANTHER" id="PTHR30269">
    <property type="entry name" value="TRANSMEMBRANE PROTEIN YFCA"/>
    <property type="match status" value="1"/>
</dbReference>
<evidence type="ECO:0000256" key="2">
    <source>
        <dbReference type="ARBA" id="ARBA00009142"/>
    </source>
</evidence>
<protein>
    <recommendedName>
        <fullName evidence="8">Probable membrane transporter protein</fullName>
    </recommendedName>
</protein>
<keyword evidence="5 8" id="KW-0812">Transmembrane</keyword>
<dbReference type="Proteomes" id="UP001197247">
    <property type="component" value="Unassembled WGS sequence"/>
</dbReference>
<proteinExistence type="inferred from homology"/>
<dbReference type="Pfam" id="PF01925">
    <property type="entry name" value="TauE"/>
    <property type="match status" value="1"/>
</dbReference>
<feature type="transmembrane region" description="Helical" evidence="8">
    <location>
        <begin position="102"/>
        <end position="122"/>
    </location>
</feature>
<organism evidence="9 10">
    <name type="scientific">Kineosporia corallincola</name>
    <dbReference type="NCBI Taxonomy" id="2835133"/>
    <lineage>
        <taxon>Bacteria</taxon>
        <taxon>Bacillati</taxon>
        <taxon>Actinomycetota</taxon>
        <taxon>Actinomycetes</taxon>
        <taxon>Kineosporiales</taxon>
        <taxon>Kineosporiaceae</taxon>
        <taxon>Kineosporia</taxon>
    </lineage>
</organism>
<evidence type="ECO:0000313" key="9">
    <source>
        <dbReference type="EMBL" id="MBT0770129.1"/>
    </source>
</evidence>
<dbReference type="InterPro" id="IPR052017">
    <property type="entry name" value="TSUP"/>
</dbReference>
<feature type="transmembrane region" description="Helical" evidence="8">
    <location>
        <begin position="80"/>
        <end position="96"/>
    </location>
</feature>